<keyword evidence="10" id="KW-1185">Reference proteome</keyword>
<evidence type="ECO:0000313" key="9">
    <source>
        <dbReference type="EMBL" id="GAA2103847.1"/>
    </source>
</evidence>
<evidence type="ECO:0000256" key="1">
    <source>
        <dbReference type="ARBA" id="ARBA00012513"/>
    </source>
</evidence>
<evidence type="ECO:0000256" key="7">
    <source>
        <dbReference type="SAM" id="MobiDB-lite"/>
    </source>
</evidence>
<dbReference type="Gene3D" id="1.50.10.10">
    <property type="match status" value="1"/>
</dbReference>
<evidence type="ECO:0000313" key="10">
    <source>
        <dbReference type="Proteomes" id="UP001500897"/>
    </source>
</evidence>
<dbReference type="Gene3D" id="1.10.510.10">
    <property type="entry name" value="Transferase(Phosphotransferase) domain 1"/>
    <property type="match status" value="1"/>
</dbReference>
<feature type="region of interest" description="Disordered" evidence="7">
    <location>
        <begin position="875"/>
        <end position="896"/>
    </location>
</feature>
<keyword evidence="6" id="KW-0067">ATP-binding</keyword>
<dbReference type="InterPro" id="IPR012341">
    <property type="entry name" value="6hp_glycosidase-like_sf"/>
</dbReference>
<sequence length="896" mass="93809">MSGDRVTEWREELSAVGNEAYAPLVEALLDGGWETSGDGFWFRARPVGNRLPHQGWKLHVSAEPGAAPAVLAACVPVLREHRVAFKCAEDLAVLLQLLSTRYAASGTGKFLTVYPADPEQCAAVAESLADATAGLAGPPVLSDALWRDGSPVYHRYGAFTTADRLTEDGTLVPVLLRPDGTAEPDVRDRFAPPGWAPALPRRADTAAARHAPLVADRYRVRAVLRRSARGGVFLGTDTRTGREVVIKHVRAHIGATPEGTDARDVLRHEARVLDALAGTGVVPAVLALVETGTAAFLVQERLAGVTLAEFVDTTWRPGESVGARIWQLAGSLADAVAAVHAAGWVLGDLSPGNVIVGPDGRCRLIDLELAARPGDRVLRDHTAGYAAPEQYLAPLRGATPGQAADAHALGGLWFLLAAGRDPLAPHGSRSTADLLGAELAVLDDRHGFAGTVALLVRGLLSEDPARRPTARTAAAGLAAAVREHHPDGGARTPDDGARTTAPERVTGAAVLADGIDELTRLVLWFGEKRLKLQPAWRRRRDGLGTDFGAGGPLLVLARAARAQYGTDQRELRDAVRLLAGEVERAPSPESLRPGPRPGLASGEAGRLWALWEAAEALGDEALKAGTVRRAAVLAAAAQPLVNGADSTLRLSLGHGIAGLGMLQLRLYLATREPGPAEAASACAQALVAALDASPVPPTGGLAAGAAGIAWFLLAAGRFLDHGPAARRAEREVARICDRVAAQPVSAVRQLAHHDGLTGEGRLLVAAVRCGLDTLAAVQRLVGAVPHWCSPARTGLARGLSGWAEFLLDAAELDGTGRTVPAALDPVFDSIAARANPRHGRLLLPDDSGRHVNHSLADGTAGPLWVGLRLRTGGPGLWDPRPVPVRPEGSSSGRGRR</sequence>
<reference evidence="9 10" key="1">
    <citation type="journal article" date="2019" name="Int. J. Syst. Evol. Microbiol.">
        <title>The Global Catalogue of Microorganisms (GCM) 10K type strain sequencing project: providing services to taxonomists for standard genome sequencing and annotation.</title>
        <authorList>
            <consortium name="The Broad Institute Genomics Platform"/>
            <consortium name="The Broad Institute Genome Sequencing Center for Infectious Disease"/>
            <person name="Wu L."/>
            <person name="Ma J."/>
        </authorList>
    </citation>
    <scope>NUCLEOTIDE SEQUENCE [LARGE SCALE GENOMIC DNA]</scope>
    <source>
        <strain evidence="9 10">JCM 14559</strain>
    </source>
</reference>
<proteinExistence type="predicted"/>
<dbReference type="EC" id="2.7.11.1" evidence="1"/>
<dbReference type="PANTHER" id="PTHR43289:SF6">
    <property type="entry name" value="SERINE_THREONINE-PROTEIN KINASE NEKL-3"/>
    <property type="match status" value="1"/>
</dbReference>
<dbReference type="InterPro" id="IPR057929">
    <property type="entry name" value="RamC_N"/>
</dbReference>
<accession>A0ABN2X3R4</accession>
<dbReference type="SUPFAM" id="SSF158745">
    <property type="entry name" value="LanC-like"/>
    <property type="match status" value="1"/>
</dbReference>
<gene>
    <name evidence="9" type="ORF">GCM10009759_39610</name>
</gene>
<evidence type="ECO:0000256" key="6">
    <source>
        <dbReference type="ARBA" id="ARBA00022840"/>
    </source>
</evidence>
<evidence type="ECO:0000256" key="4">
    <source>
        <dbReference type="ARBA" id="ARBA00022741"/>
    </source>
</evidence>
<evidence type="ECO:0000259" key="8">
    <source>
        <dbReference type="PROSITE" id="PS50011"/>
    </source>
</evidence>
<evidence type="ECO:0000256" key="5">
    <source>
        <dbReference type="ARBA" id="ARBA00022777"/>
    </source>
</evidence>
<dbReference type="Gene3D" id="3.30.200.20">
    <property type="entry name" value="Phosphorylase Kinase, domain 1"/>
    <property type="match status" value="1"/>
</dbReference>
<dbReference type="PANTHER" id="PTHR43289">
    <property type="entry name" value="MITOGEN-ACTIVATED PROTEIN KINASE KINASE KINASE 20-RELATED"/>
    <property type="match status" value="1"/>
</dbReference>
<dbReference type="RefSeq" id="WP_344553662.1">
    <property type="nucleotide sequence ID" value="NZ_BAAANS010000026.1"/>
</dbReference>
<keyword evidence="2" id="KW-0723">Serine/threonine-protein kinase</keyword>
<keyword evidence="4" id="KW-0547">Nucleotide-binding</keyword>
<dbReference type="Pfam" id="PF00069">
    <property type="entry name" value="Pkinase"/>
    <property type="match status" value="1"/>
</dbReference>
<protein>
    <recommendedName>
        <fullName evidence="1">non-specific serine/threonine protein kinase</fullName>
        <ecNumber evidence="1">2.7.11.1</ecNumber>
    </recommendedName>
</protein>
<dbReference type="Pfam" id="PF25816">
    <property type="entry name" value="RamC_N"/>
    <property type="match status" value="1"/>
</dbReference>
<dbReference type="InterPro" id="IPR011009">
    <property type="entry name" value="Kinase-like_dom_sf"/>
</dbReference>
<dbReference type="Proteomes" id="UP001500897">
    <property type="component" value="Unassembled WGS sequence"/>
</dbReference>
<dbReference type="SUPFAM" id="SSF56112">
    <property type="entry name" value="Protein kinase-like (PK-like)"/>
    <property type="match status" value="1"/>
</dbReference>
<dbReference type="PROSITE" id="PS50011">
    <property type="entry name" value="PROTEIN_KINASE_DOM"/>
    <property type="match status" value="1"/>
</dbReference>
<dbReference type="InterPro" id="IPR000719">
    <property type="entry name" value="Prot_kinase_dom"/>
</dbReference>
<dbReference type="EMBL" id="BAAANS010000026">
    <property type="protein sequence ID" value="GAA2103847.1"/>
    <property type="molecule type" value="Genomic_DNA"/>
</dbReference>
<dbReference type="InterPro" id="IPR007822">
    <property type="entry name" value="LANC-like"/>
</dbReference>
<feature type="domain" description="Protein kinase" evidence="8">
    <location>
        <begin position="218"/>
        <end position="488"/>
    </location>
</feature>
<name>A0ABN2X3R4_9ACTN</name>
<comment type="caution">
    <text evidence="9">The sequence shown here is derived from an EMBL/GenBank/DDBJ whole genome shotgun (WGS) entry which is preliminary data.</text>
</comment>
<keyword evidence="3" id="KW-0808">Transferase</keyword>
<keyword evidence="5" id="KW-0418">Kinase</keyword>
<evidence type="ECO:0000256" key="3">
    <source>
        <dbReference type="ARBA" id="ARBA00022679"/>
    </source>
</evidence>
<organism evidence="9 10">
    <name type="scientific">Kitasatospora saccharophila</name>
    <dbReference type="NCBI Taxonomy" id="407973"/>
    <lineage>
        <taxon>Bacteria</taxon>
        <taxon>Bacillati</taxon>
        <taxon>Actinomycetota</taxon>
        <taxon>Actinomycetes</taxon>
        <taxon>Kitasatosporales</taxon>
        <taxon>Streptomycetaceae</taxon>
        <taxon>Kitasatospora</taxon>
    </lineage>
</organism>
<dbReference type="SMART" id="SM00220">
    <property type="entry name" value="S_TKc"/>
    <property type="match status" value="1"/>
</dbReference>
<evidence type="ECO:0000256" key="2">
    <source>
        <dbReference type="ARBA" id="ARBA00022527"/>
    </source>
</evidence>
<dbReference type="SMART" id="SM01260">
    <property type="entry name" value="LANC_like"/>
    <property type="match status" value="1"/>
</dbReference>